<feature type="binding site" evidence="5">
    <location>
        <position position="91"/>
    </location>
    <ligand>
        <name>Mg(2+)</name>
        <dbReference type="ChEBI" id="CHEBI:18420"/>
        <label>1</label>
    </ligand>
</feature>
<dbReference type="HAMAP" id="MF_00211">
    <property type="entry name" value="TrpD"/>
    <property type="match status" value="1"/>
</dbReference>
<keyword evidence="4 5" id="KW-0057">Aromatic amino acid biosynthesis</keyword>
<dbReference type="Gene3D" id="1.20.970.10">
    <property type="entry name" value="Transferase, Pyrimidine Nucleoside Phosphorylase, Chain C"/>
    <property type="match status" value="1"/>
</dbReference>
<reference evidence="8 9" key="1">
    <citation type="submission" date="2021-01" db="EMBL/GenBank/DDBJ databases">
        <title>Tumebacillus sp. strain ITR2 16S ribosomal RNA gene Genome sequencing and assembly.</title>
        <authorList>
            <person name="Kang M."/>
        </authorList>
    </citation>
    <scope>NUCLEOTIDE SEQUENCE [LARGE SCALE GENOMIC DNA]</scope>
    <source>
        <strain evidence="8 9">ITR2</strain>
    </source>
</reference>
<name>A0ABS1JCG6_9BACL</name>
<feature type="binding site" evidence="5">
    <location>
        <begin position="82"/>
        <end position="83"/>
    </location>
    <ligand>
        <name>5-phospho-alpha-D-ribose 1-diphosphate</name>
        <dbReference type="ChEBI" id="CHEBI:58017"/>
    </ligand>
</feature>
<dbReference type="Pfam" id="PF00591">
    <property type="entry name" value="Glycos_transf_3"/>
    <property type="match status" value="1"/>
</dbReference>
<dbReference type="NCBIfam" id="TIGR01245">
    <property type="entry name" value="trpD"/>
    <property type="match status" value="1"/>
</dbReference>
<comment type="pathway">
    <text evidence="5">Amino-acid biosynthesis; L-tryptophan biosynthesis; L-tryptophan from chorismate: step 2/5.</text>
</comment>
<evidence type="ECO:0000259" key="6">
    <source>
        <dbReference type="Pfam" id="PF00591"/>
    </source>
</evidence>
<feature type="binding site" evidence="5">
    <location>
        <position position="225"/>
    </location>
    <ligand>
        <name>Mg(2+)</name>
        <dbReference type="ChEBI" id="CHEBI:18420"/>
        <label>2</label>
    </ligand>
</feature>
<dbReference type="InterPro" id="IPR000312">
    <property type="entry name" value="Glycosyl_Trfase_fam3"/>
</dbReference>
<feature type="binding site" evidence="5">
    <location>
        <begin position="107"/>
        <end position="115"/>
    </location>
    <ligand>
        <name>5-phospho-alpha-D-ribose 1-diphosphate</name>
        <dbReference type="ChEBI" id="CHEBI:58017"/>
    </ligand>
</feature>
<dbReference type="InterPro" id="IPR035902">
    <property type="entry name" value="Nuc_phospho_transferase"/>
</dbReference>
<gene>
    <name evidence="5 8" type="primary">trpD</name>
    <name evidence="8" type="ORF">JJB07_15115</name>
</gene>
<evidence type="ECO:0000259" key="7">
    <source>
        <dbReference type="Pfam" id="PF02885"/>
    </source>
</evidence>
<dbReference type="RefSeq" id="WP_201636465.1">
    <property type="nucleotide sequence ID" value="NZ_JAEQNB010000004.1"/>
</dbReference>
<feature type="binding site" evidence="5">
    <location>
        <position position="119"/>
    </location>
    <ligand>
        <name>5-phospho-alpha-D-ribose 1-diphosphate</name>
        <dbReference type="ChEBI" id="CHEBI:58017"/>
    </ligand>
</feature>
<feature type="binding site" evidence="5">
    <location>
        <position position="110"/>
    </location>
    <ligand>
        <name>anthranilate</name>
        <dbReference type="ChEBI" id="CHEBI:16567"/>
        <label>1</label>
    </ligand>
</feature>
<keyword evidence="1 5" id="KW-0328">Glycosyltransferase</keyword>
<evidence type="ECO:0000256" key="5">
    <source>
        <dbReference type="HAMAP-Rule" id="MF_00211"/>
    </source>
</evidence>
<keyword evidence="3 5" id="KW-0822">Tryptophan biosynthesis</keyword>
<keyword evidence="5" id="KW-0479">Metal-binding</keyword>
<dbReference type="GO" id="GO:0004048">
    <property type="term" value="F:anthranilate phosphoribosyltransferase activity"/>
    <property type="evidence" value="ECO:0007669"/>
    <property type="project" value="UniProtKB-EC"/>
</dbReference>
<dbReference type="InterPro" id="IPR036320">
    <property type="entry name" value="Glycosyl_Trfase_fam3_N_dom_sf"/>
</dbReference>
<dbReference type="SUPFAM" id="SSF47648">
    <property type="entry name" value="Nucleoside phosphorylase/phosphoribosyltransferase N-terminal domain"/>
    <property type="match status" value="1"/>
</dbReference>
<keyword evidence="9" id="KW-1185">Reference proteome</keyword>
<accession>A0ABS1JCG6</accession>
<feature type="binding site" evidence="5">
    <location>
        <begin position="89"/>
        <end position="92"/>
    </location>
    <ligand>
        <name>5-phospho-alpha-D-ribose 1-diphosphate</name>
        <dbReference type="ChEBI" id="CHEBI:58017"/>
    </ligand>
</feature>
<comment type="cofactor">
    <cofactor evidence="5">
        <name>Mg(2+)</name>
        <dbReference type="ChEBI" id="CHEBI:18420"/>
    </cofactor>
    <text evidence="5">Binds 2 magnesium ions per monomer.</text>
</comment>
<comment type="function">
    <text evidence="5">Catalyzes the transfer of the phosphoribosyl group of 5-phosphorylribose-1-pyrophosphate (PRPP) to anthranilate to yield N-(5'-phosphoribosyl)-anthranilate (PRA).</text>
</comment>
<evidence type="ECO:0000256" key="1">
    <source>
        <dbReference type="ARBA" id="ARBA00022676"/>
    </source>
</evidence>
<sequence>MKQALLAVINGETLTAHEAESAMEQIMSGEATHAQIAGFLTALRMRGETVEEITGFARAMRRFSTKVESKLGGLVDTCGTGGDGAETFNISTTASFVAAAAGVPIAKHGNRAVSSKSGSADVLQALGVEISLTQEQAAHCLEQVGIAFLFAQNYHPAMKHAIAPRKELGFRTVFNVLGPLTNPAGAKRQVIGCFHPDLVEKMAHVLADLGAEHALVVHGLDGLDEITVTGSTKIAEVRDGRVIDVFTLTPEEVGLSRHAIEELRGGDAVTNAAIARHVLQGHYGAARDVVAFNAGATIYVAGLASSIREGVELAKQALDSGRALAVLQQLAITTQQVTQERELA</sequence>
<dbReference type="Proteomes" id="UP000602284">
    <property type="component" value="Unassembled WGS sequence"/>
</dbReference>
<comment type="caution">
    <text evidence="8">The sequence shown here is derived from an EMBL/GenBank/DDBJ whole genome shotgun (WGS) entry which is preliminary data.</text>
</comment>
<evidence type="ECO:0000313" key="9">
    <source>
        <dbReference type="Proteomes" id="UP000602284"/>
    </source>
</evidence>
<dbReference type="PANTHER" id="PTHR43285">
    <property type="entry name" value="ANTHRANILATE PHOSPHORIBOSYLTRANSFERASE"/>
    <property type="match status" value="1"/>
</dbReference>
<feature type="binding site" evidence="5">
    <location>
        <position position="79"/>
    </location>
    <ligand>
        <name>anthranilate</name>
        <dbReference type="ChEBI" id="CHEBI:16567"/>
        <label>1</label>
    </ligand>
</feature>
<evidence type="ECO:0000313" key="8">
    <source>
        <dbReference type="EMBL" id="MBL0387970.1"/>
    </source>
</evidence>
<dbReference type="EMBL" id="JAEQNB010000004">
    <property type="protein sequence ID" value="MBL0387970.1"/>
    <property type="molecule type" value="Genomic_DNA"/>
</dbReference>
<feature type="binding site" evidence="5">
    <location>
        <position position="87"/>
    </location>
    <ligand>
        <name>5-phospho-alpha-D-ribose 1-diphosphate</name>
        <dbReference type="ChEBI" id="CHEBI:58017"/>
    </ligand>
</feature>
<feature type="domain" description="Glycosyl transferase family 3" evidence="6">
    <location>
        <begin position="73"/>
        <end position="324"/>
    </location>
</feature>
<dbReference type="InterPro" id="IPR017459">
    <property type="entry name" value="Glycosyl_Trfase_fam3_N_dom"/>
</dbReference>
<keyword evidence="5" id="KW-0028">Amino-acid biosynthesis</keyword>
<proteinExistence type="inferred from homology"/>
<keyword evidence="2 5" id="KW-0808">Transferase</keyword>
<dbReference type="Pfam" id="PF02885">
    <property type="entry name" value="Glycos_trans_3N"/>
    <property type="match status" value="1"/>
</dbReference>
<comment type="subunit">
    <text evidence="5">Homodimer.</text>
</comment>
<feature type="domain" description="Glycosyl transferase family 3 N-terminal" evidence="7">
    <location>
        <begin position="2"/>
        <end position="63"/>
    </location>
</feature>
<dbReference type="EC" id="2.4.2.18" evidence="5"/>
<dbReference type="Gene3D" id="3.40.1030.10">
    <property type="entry name" value="Nucleoside phosphorylase/phosphoribosyltransferase catalytic domain"/>
    <property type="match status" value="1"/>
</dbReference>
<feature type="binding site" evidence="5">
    <location>
        <position position="79"/>
    </location>
    <ligand>
        <name>5-phospho-alpha-D-ribose 1-diphosphate</name>
        <dbReference type="ChEBI" id="CHEBI:58017"/>
    </ligand>
</feature>
<evidence type="ECO:0000256" key="3">
    <source>
        <dbReference type="ARBA" id="ARBA00022822"/>
    </source>
</evidence>
<dbReference type="SUPFAM" id="SSF52418">
    <property type="entry name" value="Nucleoside phosphorylase/phosphoribosyltransferase catalytic domain"/>
    <property type="match status" value="1"/>
</dbReference>
<keyword evidence="5" id="KW-0460">Magnesium</keyword>
<comment type="similarity">
    <text evidence="5">Belongs to the anthranilate phosphoribosyltransferase family.</text>
</comment>
<organism evidence="8 9">
    <name type="scientific">Tumebacillus amylolyticus</name>
    <dbReference type="NCBI Taxonomy" id="2801339"/>
    <lineage>
        <taxon>Bacteria</taxon>
        <taxon>Bacillati</taxon>
        <taxon>Bacillota</taxon>
        <taxon>Bacilli</taxon>
        <taxon>Bacillales</taxon>
        <taxon>Alicyclobacillaceae</taxon>
        <taxon>Tumebacillus</taxon>
    </lineage>
</organism>
<evidence type="ECO:0000256" key="2">
    <source>
        <dbReference type="ARBA" id="ARBA00022679"/>
    </source>
</evidence>
<comment type="catalytic activity">
    <reaction evidence="5">
        <text>N-(5-phospho-beta-D-ribosyl)anthranilate + diphosphate = 5-phospho-alpha-D-ribose 1-diphosphate + anthranilate</text>
        <dbReference type="Rhea" id="RHEA:11768"/>
        <dbReference type="ChEBI" id="CHEBI:16567"/>
        <dbReference type="ChEBI" id="CHEBI:18277"/>
        <dbReference type="ChEBI" id="CHEBI:33019"/>
        <dbReference type="ChEBI" id="CHEBI:58017"/>
        <dbReference type="EC" id="2.4.2.18"/>
    </reaction>
</comment>
<evidence type="ECO:0000256" key="4">
    <source>
        <dbReference type="ARBA" id="ARBA00023141"/>
    </source>
</evidence>
<feature type="binding site" evidence="5">
    <location>
        <position position="225"/>
    </location>
    <ligand>
        <name>Mg(2+)</name>
        <dbReference type="ChEBI" id="CHEBI:18420"/>
        <label>1</label>
    </ligand>
</feature>
<protein>
    <recommendedName>
        <fullName evidence="5">Anthranilate phosphoribosyltransferase</fullName>
        <ecNumber evidence="5">2.4.2.18</ecNumber>
    </recommendedName>
</protein>
<dbReference type="InterPro" id="IPR005940">
    <property type="entry name" value="Anthranilate_Pribosyl_Tfrase"/>
</dbReference>
<dbReference type="PANTHER" id="PTHR43285:SF2">
    <property type="entry name" value="ANTHRANILATE PHOSPHORIBOSYLTRANSFERASE"/>
    <property type="match status" value="1"/>
</dbReference>
<feature type="binding site" evidence="5">
    <location>
        <position position="165"/>
    </location>
    <ligand>
        <name>anthranilate</name>
        <dbReference type="ChEBI" id="CHEBI:16567"/>
        <label>2</label>
    </ligand>
</feature>
<comment type="caution">
    <text evidence="5">Lacks conserved residue(s) required for the propagation of feature annotation.</text>
</comment>
<feature type="binding site" evidence="5">
    <location>
        <position position="224"/>
    </location>
    <ligand>
        <name>Mg(2+)</name>
        <dbReference type="ChEBI" id="CHEBI:18420"/>
        <label>2</label>
    </ligand>
</feature>